<keyword evidence="2" id="KW-1185">Reference proteome</keyword>
<proteinExistence type="predicted"/>
<dbReference type="EMBL" id="CM042884">
    <property type="protein sequence ID" value="KAI4368068.1"/>
    <property type="molecule type" value="Genomic_DNA"/>
</dbReference>
<organism evidence="1 2">
    <name type="scientific">Melastoma candidum</name>
    <dbReference type="NCBI Taxonomy" id="119954"/>
    <lineage>
        <taxon>Eukaryota</taxon>
        <taxon>Viridiplantae</taxon>
        <taxon>Streptophyta</taxon>
        <taxon>Embryophyta</taxon>
        <taxon>Tracheophyta</taxon>
        <taxon>Spermatophyta</taxon>
        <taxon>Magnoliopsida</taxon>
        <taxon>eudicotyledons</taxon>
        <taxon>Gunneridae</taxon>
        <taxon>Pentapetalae</taxon>
        <taxon>rosids</taxon>
        <taxon>malvids</taxon>
        <taxon>Myrtales</taxon>
        <taxon>Melastomataceae</taxon>
        <taxon>Melastomatoideae</taxon>
        <taxon>Melastomateae</taxon>
        <taxon>Melastoma</taxon>
    </lineage>
</organism>
<dbReference type="Proteomes" id="UP001057402">
    <property type="component" value="Chromosome 5"/>
</dbReference>
<protein>
    <submittedName>
        <fullName evidence="1">Uncharacterized protein</fullName>
    </submittedName>
</protein>
<name>A0ACB9QN25_9MYRT</name>
<evidence type="ECO:0000313" key="1">
    <source>
        <dbReference type="EMBL" id="KAI4368068.1"/>
    </source>
</evidence>
<evidence type="ECO:0000313" key="2">
    <source>
        <dbReference type="Proteomes" id="UP001057402"/>
    </source>
</evidence>
<sequence>MERAGCLVTVQTMTTLIHGAGVARNVIKARELFKRVHDRNMEPDTGCYNAMMSTVIRLRDIDGALSLMDEMVEKGIKHDNMTYHTMYLGLMKSKGVESVCELYHKMIDRNFVPKTRTVVMLMKFFCINCRFDMGLHLWEYTVTKGHCPHAHALDLLVTGLGSRGRTSEAYACAIQMLERGRQITESTMQTLQNLLSQAGETEKQRSLNEMVKKLQEFLPASTQDARKLLFT</sequence>
<comment type="caution">
    <text evidence="1">The sequence shown here is derived from an EMBL/GenBank/DDBJ whole genome shotgun (WGS) entry which is preliminary data.</text>
</comment>
<reference evidence="2" key="1">
    <citation type="journal article" date="2023" name="Front. Plant Sci.">
        <title>Chromosomal-level genome assembly of Melastoma candidum provides insights into trichome evolution.</title>
        <authorList>
            <person name="Zhong Y."/>
            <person name="Wu W."/>
            <person name="Sun C."/>
            <person name="Zou P."/>
            <person name="Liu Y."/>
            <person name="Dai S."/>
            <person name="Zhou R."/>
        </authorList>
    </citation>
    <scope>NUCLEOTIDE SEQUENCE [LARGE SCALE GENOMIC DNA]</scope>
</reference>
<accession>A0ACB9QN25</accession>
<gene>
    <name evidence="1" type="ORF">MLD38_016672</name>
</gene>